<evidence type="ECO:0000256" key="1">
    <source>
        <dbReference type="SAM" id="SignalP"/>
    </source>
</evidence>
<keyword evidence="3" id="KW-1185">Reference proteome</keyword>
<proteinExistence type="predicted"/>
<organism evidence="2 3">
    <name type="scientific">Microbaculum marinisediminis</name>
    <dbReference type="NCBI Taxonomy" id="2931392"/>
    <lineage>
        <taxon>Bacteria</taxon>
        <taxon>Pseudomonadati</taxon>
        <taxon>Pseudomonadota</taxon>
        <taxon>Alphaproteobacteria</taxon>
        <taxon>Hyphomicrobiales</taxon>
        <taxon>Tepidamorphaceae</taxon>
        <taxon>Microbaculum</taxon>
    </lineage>
</organism>
<evidence type="ECO:0000313" key="3">
    <source>
        <dbReference type="Proteomes" id="UP001320898"/>
    </source>
</evidence>
<dbReference type="Proteomes" id="UP001320898">
    <property type="component" value="Unassembled WGS sequence"/>
</dbReference>
<dbReference type="Pfam" id="PF06191">
    <property type="entry name" value="DUF995"/>
    <property type="match status" value="1"/>
</dbReference>
<feature type="signal peptide" evidence="1">
    <location>
        <begin position="1"/>
        <end position="29"/>
    </location>
</feature>
<reference evidence="2 3" key="1">
    <citation type="submission" date="2022-04" db="EMBL/GenBank/DDBJ databases">
        <authorList>
            <person name="Ye Y.-Q."/>
            <person name="Du Z.-J."/>
        </authorList>
    </citation>
    <scope>NUCLEOTIDE SEQUENCE [LARGE SCALE GENOMIC DNA]</scope>
    <source>
        <strain evidence="2 3">A6E488</strain>
    </source>
</reference>
<dbReference type="RefSeq" id="WP_261614417.1">
    <property type="nucleotide sequence ID" value="NZ_JALIDZ010000001.1"/>
</dbReference>
<evidence type="ECO:0000313" key="2">
    <source>
        <dbReference type="EMBL" id="MCT8970867.1"/>
    </source>
</evidence>
<protein>
    <submittedName>
        <fullName evidence="2">DUF995 domain-containing protein</fullName>
    </submittedName>
</protein>
<accession>A0AAW5QUG3</accession>
<comment type="caution">
    <text evidence="2">The sequence shown here is derived from an EMBL/GenBank/DDBJ whole genome shotgun (WGS) entry which is preliminary data.</text>
</comment>
<gene>
    <name evidence="2" type="ORF">MUB46_03245</name>
</gene>
<dbReference type="EMBL" id="JALIDZ010000001">
    <property type="protein sequence ID" value="MCT8970867.1"/>
    <property type="molecule type" value="Genomic_DNA"/>
</dbReference>
<name>A0AAW5QUG3_9HYPH</name>
<feature type="chain" id="PRO_5043431321" evidence="1">
    <location>
        <begin position="30"/>
        <end position="169"/>
    </location>
</feature>
<dbReference type="AlphaFoldDB" id="A0AAW5QUG3"/>
<sequence>MVLVSKVRRVIAAGVALLIGGGLGTSAFAEEAPPSGAQPLSAVELHKLYRDKTWTWDNGAVRFIDDGRRFLAWVNGEKGESYGEGRFTLSDSGRLCLRGKWTDSSGTQANTTCFLHREAGGTIYQKRENDGVWYIFRHDPVRPGDEVNTLTADDTVTQPVDAIRRKFNG</sequence>
<dbReference type="InterPro" id="IPR009337">
    <property type="entry name" value="DUF995"/>
</dbReference>
<keyword evidence="1" id="KW-0732">Signal</keyword>